<dbReference type="Proteomes" id="UP000078555">
    <property type="component" value="Unassembled WGS sequence"/>
</dbReference>
<protein>
    <submittedName>
        <fullName evidence="2">PIR Superfamily Protein</fullName>
    </submittedName>
</protein>
<name>A0A1A9AGP2_PLAOA</name>
<sequence length="341" mass="39592">MEKNIQLSDLPSKKFDNLKISINYELLQSYNKNTISTEKISSWVENFKTKIEKYLINQSVRGLIQNNKGCKDFNFIIDEINQKINSLFNDILDIYKWTQEIKNWRTNYFSSNTDLKCDENDKYIKPVLKDLYDFCEDKIFIEENLPDIEKSVKCQSIYADLSERKVHLINSQSIIERHIERKRIPDISCNTEILDSTFPSINCSVIYKSAPEGGAHISNANHNGREESKERLANQSMNTPRELSNREQGLFTVQGKNETNSDSPSNSIGLVSLPILGTLVLSYLLYRYTPLGHKLHAYFRNNEDVPVNQNYEETNKMLSNISNSNDIYSENMQYNISYQTL</sequence>
<proteinExistence type="predicted"/>
<evidence type="ECO:0000313" key="2">
    <source>
        <dbReference type="EMBL" id="SBT55273.1"/>
    </source>
</evidence>
<accession>A0A1A9AGP2</accession>
<feature type="compositionally biased region" description="Polar residues" evidence="1">
    <location>
        <begin position="233"/>
        <end position="242"/>
    </location>
</feature>
<dbReference type="AlphaFoldDB" id="A0A1A9AGP2"/>
<evidence type="ECO:0000313" key="3">
    <source>
        <dbReference type="Proteomes" id="UP000078555"/>
    </source>
</evidence>
<feature type="region of interest" description="Disordered" evidence="1">
    <location>
        <begin position="219"/>
        <end position="244"/>
    </location>
</feature>
<evidence type="ECO:0000256" key="1">
    <source>
        <dbReference type="SAM" id="MobiDB-lite"/>
    </source>
</evidence>
<reference evidence="3" key="1">
    <citation type="submission" date="2016-05" db="EMBL/GenBank/DDBJ databases">
        <authorList>
            <person name="Naeem Raeece"/>
        </authorList>
    </citation>
    <scope>NUCLEOTIDE SEQUENCE [LARGE SCALE GENOMIC DNA]</scope>
</reference>
<organism evidence="2 3">
    <name type="scientific">Plasmodium ovale wallikeri</name>
    <dbReference type="NCBI Taxonomy" id="864142"/>
    <lineage>
        <taxon>Eukaryota</taxon>
        <taxon>Sar</taxon>
        <taxon>Alveolata</taxon>
        <taxon>Apicomplexa</taxon>
        <taxon>Aconoidasida</taxon>
        <taxon>Haemosporida</taxon>
        <taxon>Plasmodiidae</taxon>
        <taxon>Plasmodium</taxon>
        <taxon>Plasmodium (Plasmodium)</taxon>
    </lineage>
</organism>
<keyword evidence="3" id="KW-1185">Reference proteome</keyword>
<gene>
    <name evidence="2" type="ORF">POVWA1_068780</name>
</gene>
<feature type="compositionally biased region" description="Basic and acidic residues" evidence="1">
    <location>
        <begin position="223"/>
        <end position="232"/>
    </location>
</feature>
<dbReference type="EMBL" id="FLRD01000633">
    <property type="protein sequence ID" value="SBT55273.1"/>
    <property type="molecule type" value="Genomic_DNA"/>
</dbReference>